<dbReference type="InterPro" id="IPR032350">
    <property type="entry name" value="Nbr1_FW"/>
</dbReference>
<dbReference type="Pfam" id="PF16158">
    <property type="entry name" value="N_BRCA1_IG"/>
    <property type="match status" value="1"/>
</dbReference>
<name>A0A263D8G9_9PSEU</name>
<dbReference type="OrthoDB" id="166850at2"/>
<sequence>MAEPKAGERPAALESFVAALKRLREDAGAPSFRRMAQKSGAVSHATLHLTVTGHRLQPWETVREFVRACDGDEREWQVRWQNTEQALSDEESPDPDGATPADTTPQPRRRPKWLIAAAGVGVAVLCALAGVWVFDGEEPTGAAQESPATGPVHPGDASEFIGDVTVPDGTVLGPGSEFVKVWKIRNEGSVAWRDRFLQRDDLPVESTECQTADRIPITDTPPGQPVDIAVTVTTPSSAPADCTVKWKMVDESGRQLFPGSRPIYFQVHVRR</sequence>
<protein>
    <recommendedName>
        <fullName evidence="3">Nbr1 FW domain-containing protein</fullName>
    </recommendedName>
</protein>
<keyword evidence="5" id="KW-1185">Reference proteome</keyword>
<keyword evidence="2" id="KW-1133">Transmembrane helix</keyword>
<evidence type="ECO:0000313" key="5">
    <source>
        <dbReference type="Proteomes" id="UP000242444"/>
    </source>
</evidence>
<proteinExistence type="predicted"/>
<dbReference type="PANTHER" id="PTHR20930">
    <property type="entry name" value="OVARIAN CARCINOMA ANTIGEN CA125-RELATED"/>
    <property type="match status" value="1"/>
</dbReference>
<evidence type="ECO:0000313" key="4">
    <source>
        <dbReference type="EMBL" id="OZM74681.1"/>
    </source>
</evidence>
<organism evidence="4 5">
    <name type="scientific">Amycolatopsis antarctica</name>
    <dbReference type="NCBI Taxonomy" id="1854586"/>
    <lineage>
        <taxon>Bacteria</taxon>
        <taxon>Bacillati</taxon>
        <taxon>Actinomycetota</taxon>
        <taxon>Actinomycetes</taxon>
        <taxon>Pseudonocardiales</taxon>
        <taxon>Pseudonocardiaceae</taxon>
        <taxon>Amycolatopsis</taxon>
    </lineage>
</organism>
<dbReference type="PANTHER" id="PTHR20930:SF0">
    <property type="entry name" value="PROTEIN ILRUN"/>
    <property type="match status" value="1"/>
</dbReference>
<reference evidence="4 5" key="1">
    <citation type="submission" date="2017-07" db="EMBL/GenBank/DDBJ databases">
        <title>Amycolatopsis antarcticus sp. nov., isolated from the surface of an Antarcticus brown macroalga.</title>
        <authorList>
            <person name="Wang J."/>
            <person name="Leiva S."/>
            <person name="Huang J."/>
            <person name="Huang Y."/>
        </authorList>
    </citation>
    <scope>NUCLEOTIDE SEQUENCE [LARGE SCALE GENOMIC DNA]</scope>
    <source>
        <strain evidence="4 5">AU-G6</strain>
    </source>
</reference>
<feature type="domain" description="Nbr1 FW" evidence="3">
    <location>
        <begin position="165"/>
        <end position="258"/>
    </location>
</feature>
<gene>
    <name evidence="4" type="ORF">CFN78_00045</name>
</gene>
<dbReference type="AlphaFoldDB" id="A0A263D8G9"/>
<evidence type="ECO:0000256" key="1">
    <source>
        <dbReference type="SAM" id="MobiDB-lite"/>
    </source>
</evidence>
<keyword evidence="2" id="KW-0812">Transmembrane</keyword>
<comment type="caution">
    <text evidence="4">The sequence shown here is derived from an EMBL/GenBank/DDBJ whole genome shotgun (WGS) entry which is preliminary data.</text>
</comment>
<dbReference type="InterPro" id="IPR013783">
    <property type="entry name" value="Ig-like_fold"/>
</dbReference>
<dbReference type="CDD" id="cd14947">
    <property type="entry name" value="NBR1_like"/>
    <property type="match status" value="1"/>
</dbReference>
<evidence type="ECO:0000256" key="2">
    <source>
        <dbReference type="SAM" id="Phobius"/>
    </source>
</evidence>
<feature type="region of interest" description="Disordered" evidence="1">
    <location>
        <begin position="84"/>
        <end position="110"/>
    </location>
</feature>
<feature type="transmembrane region" description="Helical" evidence="2">
    <location>
        <begin position="113"/>
        <end position="134"/>
    </location>
</feature>
<dbReference type="Proteomes" id="UP000242444">
    <property type="component" value="Unassembled WGS sequence"/>
</dbReference>
<dbReference type="InParanoid" id="A0A263D8G9"/>
<dbReference type="RefSeq" id="WP_094860467.1">
    <property type="nucleotide sequence ID" value="NZ_NKYE01000001.1"/>
</dbReference>
<keyword evidence="2" id="KW-0472">Membrane</keyword>
<dbReference type="GO" id="GO:0005975">
    <property type="term" value="P:carbohydrate metabolic process"/>
    <property type="evidence" value="ECO:0007669"/>
    <property type="project" value="UniProtKB-ARBA"/>
</dbReference>
<dbReference type="EMBL" id="NKYE01000001">
    <property type="protein sequence ID" value="OZM74681.1"/>
    <property type="molecule type" value="Genomic_DNA"/>
</dbReference>
<dbReference type="Gene3D" id="2.60.40.10">
    <property type="entry name" value="Immunoglobulins"/>
    <property type="match status" value="1"/>
</dbReference>
<evidence type="ECO:0000259" key="3">
    <source>
        <dbReference type="Pfam" id="PF16158"/>
    </source>
</evidence>
<accession>A0A263D8G9</accession>